<dbReference type="Proteomes" id="UP000044841">
    <property type="component" value="Unassembled WGS sequence"/>
</dbReference>
<dbReference type="AlphaFoldDB" id="A0A0K6G4D4"/>
<sequence length="488" mass="54906">MSDSTHPHWGRIIDDYDGTYIYDPKTAREKVSLSQQDMDAFHTVGADTINKLHVLGESSADPDWNDPSSCVTLSMFKSLVAYTAFPCLLLKLADPFVIRGCIKLLKSITRFGRPSPFSYEYGYLCFRILLLVLDYCFSFVTQEHESWLRNAVKPKNQLLKGGYAPMLSSNVSELIVKHFFNKGSDYYAHFTKPLPWTDWYTTPLIQPQDIRNLTQIIDQDRKHFLIFSRSNYSLRLSALLFTMLQVMYRTPPTPEHDQFIPGFLRVYMRNLLITPGDHSRWGWQHDFVIQVAGEYESTGQPLDAEDSKLVIRAYTDRLTILSDSSSLHSKATSSLAAELLQYVLPLVGDDCDSLVPSLLRVTIKCMWKDMPNDAEEPVPAEVIDPCLELFEHFKNLFETLGKRTDGTGASTLAAAVQALIDENINGLFERLIPDMGSPGDEDGTASAVMEALLDFLEALPREGLAGALVARMTANNLTSLVNNPGAWH</sequence>
<keyword evidence="2" id="KW-1185">Reference proteome</keyword>
<reference evidence="1 2" key="1">
    <citation type="submission" date="2015-07" db="EMBL/GenBank/DDBJ databases">
        <authorList>
            <person name="Noorani M."/>
        </authorList>
    </citation>
    <scope>NUCLEOTIDE SEQUENCE [LARGE SCALE GENOMIC DNA]</scope>
    <source>
        <strain evidence="1">BBA 69670</strain>
    </source>
</reference>
<name>A0A0K6G4D4_9AGAM</name>
<evidence type="ECO:0000313" key="2">
    <source>
        <dbReference type="Proteomes" id="UP000044841"/>
    </source>
</evidence>
<proteinExistence type="predicted"/>
<dbReference type="EMBL" id="CYGV01001365">
    <property type="protein sequence ID" value="CUA73259.1"/>
    <property type="molecule type" value="Genomic_DNA"/>
</dbReference>
<organism evidence="1 2">
    <name type="scientific">Rhizoctonia solani</name>
    <dbReference type="NCBI Taxonomy" id="456999"/>
    <lineage>
        <taxon>Eukaryota</taxon>
        <taxon>Fungi</taxon>
        <taxon>Dikarya</taxon>
        <taxon>Basidiomycota</taxon>
        <taxon>Agaricomycotina</taxon>
        <taxon>Agaricomycetes</taxon>
        <taxon>Cantharellales</taxon>
        <taxon>Ceratobasidiaceae</taxon>
        <taxon>Rhizoctonia</taxon>
    </lineage>
</organism>
<protein>
    <submittedName>
        <fullName evidence="1">Uncharacterized protein</fullName>
    </submittedName>
</protein>
<evidence type="ECO:0000313" key="1">
    <source>
        <dbReference type="EMBL" id="CUA73259.1"/>
    </source>
</evidence>
<accession>A0A0K6G4D4</accession>
<gene>
    <name evidence="1" type="ORF">RSOLAG22IIIB_10680</name>
</gene>